<evidence type="ECO:0000313" key="1">
    <source>
        <dbReference type="EMBL" id="ELZ96848.1"/>
    </source>
</evidence>
<protein>
    <submittedName>
        <fullName evidence="1">Uncharacterized protein</fullName>
    </submittedName>
</protein>
<gene>
    <name evidence="1" type="ORF">C440_03703</name>
</gene>
<dbReference type="AlphaFoldDB" id="M0ILW1"/>
<reference evidence="1 2" key="1">
    <citation type="journal article" date="2014" name="PLoS Genet.">
        <title>Phylogenetically driven sequencing of extremely halophilic archaea reveals strategies for static and dynamic osmo-response.</title>
        <authorList>
            <person name="Becker E.A."/>
            <person name="Seitzer P.M."/>
            <person name="Tritt A."/>
            <person name="Larsen D."/>
            <person name="Krusor M."/>
            <person name="Yao A.I."/>
            <person name="Wu D."/>
            <person name="Madern D."/>
            <person name="Eisen J.A."/>
            <person name="Darling A.E."/>
            <person name="Facciotti M.T."/>
        </authorList>
    </citation>
    <scope>NUCLEOTIDE SEQUENCE [LARGE SCALE GENOMIC DNA]</scope>
    <source>
        <strain evidence="1 2">ATCC BAA-1512</strain>
    </source>
</reference>
<accession>M0ILW1</accession>
<keyword evidence="2" id="KW-1185">Reference proteome</keyword>
<dbReference type="PATRIC" id="fig|662479.7.peg.761"/>
<name>M0ILW1_9EURY</name>
<evidence type="ECO:0000313" key="2">
    <source>
        <dbReference type="Proteomes" id="UP000011550"/>
    </source>
</evidence>
<comment type="caution">
    <text evidence="1">The sequence shown here is derived from an EMBL/GenBank/DDBJ whole genome shotgun (WGS) entry which is preliminary data.</text>
</comment>
<dbReference type="EMBL" id="AOLN01000006">
    <property type="protein sequence ID" value="ELZ96848.1"/>
    <property type="molecule type" value="Genomic_DNA"/>
</dbReference>
<dbReference type="Proteomes" id="UP000011550">
    <property type="component" value="Unassembled WGS sequence"/>
</dbReference>
<proteinExistence type="predicted"/>
<dbReference type="STRING" id="662479.C440_03703"/>
<sequence length="152" mass="16595">MFAFEDDLRHLRVVVAEEPKQVVPCVGIDADEFADRERPRVEVAADGVDDVASEVAVPLPAVGVGVALAPAEETVSNPALGSVEREGFVRDARVDSFEPVTVVAVETNELAVRVGNDRRKLLGRDRRLCVVMEVARLKPRPSGRGYSRQLLH</sequence>
<organism evidence="1 2">
    <name type="scientific">Haloferax mucosum ATCC BAA-1512</name>
    <dbReference type="NCBI Taxonomy" id="662479"/>
    <lineage>
        <taxon>Archaea</taxon>
        <taxon>Methanobacteriati</taxon>
        <taxon>Methanobacteriota</taxon>
        <taxon>Stenosarchaea group</taxon>
        <taxon>Halobacteria</taxon>
        <taxon>Halobacteriales</taxon>
        <taxon>Haloferacaceae</taxon>
        <taxon>Haloferax</taxon>
    </lineage>
</organism>